<organism evidence="7 8">
    <name type="scientific">Candidatus Borkfalkia avicola</name>
    <dbReference type="NCBI Taxonomy" id="2838503"/>
    <lineage>
        <taxon>Bacteria</taxon>
        <taxon>Bacillati</taxon>
        <taxon>Bacillota</taxon>
        <taxon>Clostridia</taxon>
        <taxon>Christensenellales</taxon>
        <taxon>Christensenellaceae</taxon>
        <taxon>Candidatus Borkfalkia</taxon>
    </lineage>
</organism>
<evidence type="ECO:0000256" key="3">
    <source>
        <dbReference type="ARBA" id="ARBA00022679"/>
    </source>
</evidence>
<evidence type="ECO:0000259" key="6">
    <source>
        <dbReference type="PROSITE" id="PS51186"/>
    </source>
</evidence>
<dbReference type="PROSITE" id="PS51186">
    <property type="entry name" value="GNAT"/>
    <property type="match status" value="1"/>
</dbReference>
<reference evidence="7" key="2">
    <citation type="submission" date="2021-04" db="EMBL/GenBank/DDBJ databases">
        <authorList>
            <person name="Gilroy R."/>
        </authorList>
    </citation>
    <scope>NUCLEOTIDE SEQUENCE</scope>
    <source>
        <strain evidence="7">CHK192-19661</strain>
    </source>
</reference>
<dbReference type="Gene3D" id="3.40.630.30">
    <property type="match status" value="1"/>
</dbReference>
<dbReference type="InterPro" id="IPR050680">
    <property type="entry name" value="YpeA/RimI_acetyltransf"/>
</dbReference>
<sequence>MELRKWKYEDIMEIAALEKQCFSDPWSFRMLADTFFGENVITVAAEEAGHIAGYAFAVLAGEEGDIANVAVAPASRRRGLARQMLASLEKRAASLGVSRLFLEVRVSNAPAMALYLKCGYIGRYVRPRYYGDGEDALIMEKRLGG</sequence>
<keyword evidence="7" id="KW-0689">Ribosomal protein</keyword>
<feature type="domain" description="N-acetyltransferase" evidence="6">
    <location>
        <begin position="1"/>
        <end position="144"/>
    </location>
</feature>
<protein>
    <recommendedName>
        <fullName evidence="5">[Ribosomal protein bS18]-alanine N-acetyltransferase</fullName>
        <ecNumber evidence="5">2.3.1.266</ecNumber>
    </recommendedName>
</protein>
<reference evidence="7" key="1">
    <citation type="journal article" date="2021" name="PeerJ">
        <title>Extensive microbial diversity within the chicken gut microbiome revealed by metagenomics and culture.</title>
        <authorList>
            <person name="Gilroy R."/>
            <person name="Ravi A."/>
            <person name="Getino M."/>
            <person name="Pursley I."/>
            <person name="Horton D.L."/>
            <person name="Alikhan N.F."/>
            <person name="Baker D."/>
            <person name="Gharbi K."/>
            <person name="Hall N."/>
            <person name="Watson M."/>
            <person name="Adriaenssens E.M."/>
            <person name="Foster-Nyarko E."/>
            <person name="Jarju S."/>
            <person name="Secka A."/>
            <person name="Antonio M."/>
            <person name="Oren A."/>
            <person name="Chaudhuri R.R."/>
            <person name="La Ragione R."/>
            <person name="Hildebrand F."/>
            <person name="Pallen M.J."/>
        </authorList>
    </citation>
    <scope>NUCLEOTIDE SEQUENCE</scope>
    <source>
        <strain evidence="7">CHK192-19661</strain>
    </source>
</reference>
<dbReference type="SUPFAM" id="SSF55729">
    <property type="entry name" value="Acyl-CoA N-acyltransferases (Nat)"/>
    <property type="match status" value="1"/>
</dbReference>
<evidence type="ECO:0000256" key="5">
    <source>
        <dbReference type="RuleBase" id="RU363094"/>
    </source>
</evidence>
<evidence type="ECO:0000313" key="7">
    <source>
        <dbReference type="EMBL" id="HIZ09647.1"/>
    </source>
</evidence>
<gene>
    <name evidence="7" type="primary">rimI</name>
    <name evidence="7" type="ORF">H9726_04075</name>
</gene>
<keyword evidence="3" id="KW-0808">Transferase</keyword>
<dbReference type="GO" id="GO:0005737">
    <property type="term" value="C:cytoplasm"/>
    <property type="evidence" value="ECO:0007669"/>
    <property type="project" value="UniProtKB-SubCell"/>
</dbReference>
<dbReference type="Pfam" id="PF00583">
    <property type="entry name" value="Acetyltransf_1"/>
    <property type="match status" value="1"/>
</dbReference>
<dbReference type="CDD" id="cd04301">
    <property type="entry name" value="NAT_SF"/>
    <property type="match status" value="1"/>
</dbReference>
<comment type="subcellular location">
    <subcellularLocation>
        <location evidence="5">Cytoplasm</location>
    </subcellularLocation>
</comment>
<comment type="similarity">
    <text evidence="1 5">Belongs to the acetyltransferase family. RimI subfamily.</text>
</comment>
<keyword evidence="4" id="KW-0012">Acyltransferase</keyword>
<evidence type="ECO:0000256" key="2">
    <source>
        <dbReference type="ARBA" id="ARBA00022490"/>
    </source>
</evidence>
<keyword evidence="7" id="KW-0687">Ribonucleoprotein</keyword>
<evidence type="ECO:0000313" key="8">
    <source>
        <dbReference type="Proteomes" id="UP000824025"/>
    </source>
</evidence>
<dbReference type="InterPro" id="IPR006464">
    <property type="entry name" value="AcTrfase_RimI/Ard1"/>
</dbReference>
<accession>A0A9D2D6Q7</accession>
<dbReference type="PANTHER" id="PTHR43420:SF44">
    <property type="entry name" value="ACETYLTRANSFERASE YPEA"/>
    <property type="match status" value="1"/>
</dbReference>
<dbReference type="GO" id="GO:0005840">
    <property type="term" value="C:ribosome"/>
    <property type="evidence" value="ECO:0007669"/>
    <property type="project" value="UniProtKB-KW"/>
</dbReference>
<comment type="function">
    <text evidence="5">Acetylates the N-terminal alanine of ribosomal protein bS18.</text>
</comment>
<dbReference type="EMBL" id="DXCF01000021">
    <property type="protein sequence ID" value="HIZ09647.1"/>
    <property type="molecule type" value="Genomic_DNA"/>
</dbReference>
<proteinExistence type="inferred from homology"/>
<evidence type="ECO:0000256" key="1">
    <source>
        <dbReference type="ARBA" id="ARBA00005395"/>
    </source>
</evidence>
<evidence type="ECO:0000256" key="4">
    <source>
        <dbReference type="ARBA" id="ARBA00023315"/>
    </source>
</evidence>
<comment type="caution">
    <text evidence="7">The sequence shown here is derived from an EMBL/GenBank/DDBJ whole genome shotgun (WGS) entry which is preliminary data.</text>
</comment>
<dbReference type="InterPro" id="IPR016181">
    <property type="entry name" value="Acyl_CoA_acyltransferase"/>
</dbReference>
<dbReference type="NCBIfam" id="TIGR01575">
    <property type="entry name" value="rimI"/>
    <property type="match status" value="1"/>
</dbReference>
<keyword evidence="2 5" id="KW-0963">Cytoplasm</keyword>
<dbReference type="EC" id="2.3.1.266" evidence="5"/>
<dbReference type="AlphaFoldDB" id="A0A9D2D6Q7"/>
<dbReference type="InterPro" id="IPR000182">
    <property type="entry name" value="GNAT_dom"/>
</dbReference>
<name>A0A9D2D6Q7_9FIRM</name>
<comment type="catalytic activity">
    <reaction evidence="5">
        <text>N-terminal L-alanyl-[ribosomal protein bS18] + acetyl-CoA = N-terminal N(alpha)-acetyl-L-alanyl-[ribosomal protein bS18] + CoA + H(+)</text>
        <dbReference type="Rhea" id="RHEA:43756"/>
        <dbReference type="Rhea" id="RHEA-COMP:10676"/>
        <dbReference type="Rhea" id="RHEA-COMP:10677"/>
        <dbReference type="ChEBI" id="CHEBI:15378"/>
        <dbReference type="ChEBI" id="CHEBI:57287"/>
        <dbReference type="ChEBI" id="CHEBI:57288"/>
        <dbReference type="ChEBI" id="CHEBI:64718"/>
        <dbReference type="ChEBI" id="CHEBI:83683"/>
        <dbReference type="EC" id="2.3.1.266"/>
    </reaction>
</comment>
<dbReference type="GO" id="GO:0008999">
    <property type="term" value="F:protein-N-terminal-alanine acetyltransferase activity"/>
    <property type="evidence" value="ECO:0007669"/>
    <property type="project" value="UniProtKB-EC"/>
</dbReference>
<dbReference type="Proteomes" id="UP000824025">
    <property type="component" value="Unassembled WGS sequence"/>
</dbReference>
<dbReference type="PANTHER" id="PTHR43420">
    <property type="entry name" value="ACETYLTRANSFERASE"/>
    <property type="match status" value="1"/>
</dbReference>